<dbReference type="EMBL" id="VSSQ01117419">
    <property type="protein sequence ID" value="MPN51877.1"/>
    <property type="molecule type" value="Genomic_DNA"/>
</dbReference>
<name>A0A645IKT1_9ZZZZ</name>
<evidence type="ECO:0000313" key="1">
    <source>
        <dbReference type="EMBL" id="MPN51877.1"/>
    </source>
</evidence>
<organism evidence="1">
    <name type="scientific">bioreactor metagenome</name>
    <dbReference type="NCBI Taxonomy" id="1076179"/>
    <lineage>
        <taxon>unclassified sequences</taxon>
        <taxon>metagenomes</taxon>
        <taxon>ecological metagenomes</taxon>
    </lineage>
</organism>
<gene>
    <name evidence="1" type="ORF">SDC9_199527</name>
</gene>
<dbReference type="AlphaFoldDB" id="A0A645IKT1"/>
<reference evidence="1" key="1">
    <citation type="submission" date="2019-08" db="EMBL/GenBank/DDBJ databases">
        <authorList>
            <person name="Kucharzyk K."/>
            <person name="Murdoch R.W."/>
            <person name="Higgins S."/>
            <person name="Loffler F."/>
        </authorList>
    </citation>
    <scope>NUCLEOTIDE SEQUENCE</scope>
</reference>
<sequence>MPRSLDRPRATAPPLWLPGVLPMAPITRRFTLMTSASSPFRRTLCHNLTHPQFTRPGSPTPLRSRLQAPWALLLSILAIIQPSLSRSMPPLAAPFTRPQRSLKATGSWIARRSFLVCPTLQASASTRTARCGGCMITPQASCA</sequence>
<proteinExistence type="predicted"/>
<comment type="caution">
    <text evidence="1">The sequence shown here is derived from an EMBL/GenBank/DDBJ whole genome shotgun (WGS) entry which is preliminary data.</text>
</comment>
<protein>
    <submittedName>
        <fullName evidence="1">Uncharacterized protein</fullName>
    </submittedName>
</protein>
<accession>A0A645IKT1</accession>